<name>U9SQX9_RHIID</name>
<reference evidence="1" key="1">
    <citation type="submission" date="2013-07" db="EMBL/GenBank/DDBJ databases">
        <title>The genome of an arbuscular mycorrhizal fungus provides insights into the evolution of the oldest plant symbiosis.</title>
        <authorList>
            <consortium name="DOE Joint Genome Institute"/>
            <person name="Tisserant E."/>
            <person name="Malbreil M."/>
            <person name="Kuo A."/>
            <person name="Kohler A."/>
            <person name="Symeonidi A."/>
            <person name="Balestrini R."/>
            <person name="Charron P."/>
            <person name="Duensing N."/>
            <person name="Frei-dit-Frey N."/>
            <person name="Gianinazzi-Pearson V."/>
            <person name="Gilbert B."/>
            <person name="Handa Y."/>
            <person name="Hijri M."/>
            <person name="Kaul R."/>
            <person name="Kawaguchi M."/>
            <person name="Krajinski F."/>
            <person name="Lammers P."/>
            <person name="Lapierre D."/>
            <person name="Masclaux F.G."/>
            <person name="Murat C."/>
            <person name="Morin E."/>
            <person name="Ndikumana S."/>
            <person name="Pagni M."/>
            <person name="Petitpierre D."/>
            <person name="Requena N."/>
            <person name="Rosikiewicz P."/>
            <person name="Riley R."/>
            <person name="Saito K."/>
            <person name="San Clemente H."/>
            <person name="Shapiro H."/>
            <person name="van Tuinen D."/>
            <person name="Becard G."/>
            <person name="Bonfante P."/>
            <person name="Paszkowski U."/>
            <person name="Shachar-Hill Y."/>
            <person name="Young J.P."/>
            <person name="Sanders I.R."/>
            <person name="Henrissat B."/>
            <person name="Rensing S.A."/>
            <person name="Grigoriev I.V."/>
            <person name="Corradi N."/>
            <person name="Roux C."/>
            <person name="Martin F."/>
        </authorList>
    </citation>
    <scope>NUCLEOTIDE SEQUENCE</scope>
    <source>
        <strain evidence="1">DAOM 197198</strain>
    </source>
</reference>
<protein>
    <submittedName>
        <fullName evidence="1">Uncharacterized protein</fullName>
    </submittedName>
</protein>
<dbReference type="AlphaFoldDB" id="U9SQX9"/>
<sequence length="127" mass="14980">MHTLRVHHEYKTIVQAVTNICIVYDTILESCETGCSVFSSYDPESIMHYPITPIRRSWETKTYFIDDHVIIMLRTLQRFPFPRNKKIHVKSGGYYLDVNTFQMFESIALDRFDLSESKALNRELIVD</sequence>
<proteinExistence type="predicted"/>
<accession>U9SQX9</accession>
<organism evidence="1">
    <name type="scientific">Rhizophagus irregularis (strain DAOM 181602 / DAOM 197198 / MUCL 43194)</name>
    <name type="common">Arbuscular mycorrhizal fungus</name>
    <name type="synonym">Glomus intraradices</name>
    <dbReference type="NCBI Taxonomy" id="747089"/>
    <lineage>
        <taxon>Eukaryota</taxon>
        <taxon>Fungi</taxon>
        <taxon>Fungi incertae sedis</taxon>
        <taxon>Mucoromycota</taxon>
        <taxon>Glomeromycotina</taxon>
        <taxon>Glomeromycetes</taxon>
        <taxon>Glomerales</taxon>
        <taxon>Glomeraceae</taxon>
        <taxon>Rhizophagus</taxon>
    </lineage>
</organism>
<dbReference type="HOGENOM" id="CLU_1971686_0_0_1"/>
<dbReference type="EMBL" id="KI298853">
    <property type="protein sequence ID" value="ERZ98329.1"/>
    <property type="molecule type" value="Genomic_DNA"/>
</dbReference>
<evidence type="ECO:0000313" key="1">
    <source>
        <dbReference type="EMBL" id="ERZ98329.1"/>
    </source>
</evidence>
<dbReference type="VEuPathDB" id="FungiDB:RhiirFUN_007227"/>
<gene>
    <name evidence="1" type="ORF">GLOINDRAFT_88539</name>
</gene>